<proteinExistence type="inferred from homology"/>
<keyword evidence="5" id="KW-1185">Reference proteome</keyword>
<dbReference type="InterPro" id="IPR037138">
    <property type="entry name" value="His_deacetylse_dom_sf"/>
</dbReference>
<dbReference type="GO" id="GO:0016787">
    <property type="term" value="F:hydrolase activity"/>
    <property type="evidence" value="ECO:0007669"/>
    <property type="project" value="UniProtKB-KW"/>
</dbReference>
<dbReference type="InterPro" id="IPR023801">
    <property type="entry name" value="His_deacetylse_dom"/>
</dbReference>
<dbReference type="InterPro" id="IPR023696">
    <property type="entry name" value="Ureohydrolase_dom_sf"/>
</dbReference>
<dbReference type="GO" id="GO:0040029">
    <property type="term" value="P:epigenetic regulation of gene expression"/>
    <property type="evidence" value="ECO:0007669"/>
    <property type="project" value="TreeGrafter"/>
</dbReference>
<dbReference type="PRINTS" id="PR01270">
    <property type="entry name" value="HDASUPER"/>
</dbReference>
<dbReference type="Gene3D" id="3.40.800.20">
    <property type="entry name" value="Histone deacetylase domain"/>
    <property type="match status" value="1"/>
</dbReference>
<dbReference type="RefSeq" id="WP_201327373.1">
    <property type="nucleotide sequence ID" value="NZ_AP017470.1"/>
</dbReference>
<dbReference type="SUPFAM" id="SSF52768">
    <property type="entry name" value="Arginase/deacetylase"/>
    <property type="match status" value="1"/>
</dbReference>
<dbReference type="Pfam" id="PF00850">
    <property type="entry name" value="Hist_deacetyl"/>
    <property type="match status" value="1"/>
</dbReference>
<organism evidence="4 5">
    <name type="scientific">Thermotomaculum hydrothermale</name>
    <dbReference type="NCBI Taxonomy" id="981385"/>
    <lineage>
        <taxon>Bacteria</taxon>
        <taxon>Pseudomonadati</taxon>
        <taxon>Acidobacteriota</taxon>
        <taxon>Holophagae</taxon>
        <taxon>Thermotomaculales</taxon>
        <taxon>Thermotomaculaceae</taxon>
        <taxon>Thermotomaculum</taxon>
    </lineage>
</organism>
<reference evidence="4 5" key="1">
    <citation type="journal article" date="2012" name="Extremophiles">
        <title>Thermotomaculum hydrothermale gen. nov., sp. nov., a novel heterotrophic thermophile within the phylum Acidobacteria from a deep-sea hydrothermal vent chimney in the Southern Okinawa Trough.</title>
        <authorList>
            <person name="Izumi H."/>
            <person name="Nunoura T."/>
            <person name="Miyazaki M."/>
            <person name="Mino S."/>
            <person name="Toki T."/>
            <person name="Takai K."/>
            <person name="Sako Y."/>
            <person name="Sawabe T."/>
            <person name="Nakagawa S."/>
        </authorList>
    </citation>
    <scope>NUCLEOTIDE SEQUENCE [LARGE SCALE GENOMIC DNA]</scope>
    <source>
        <strain evidence="4 5">AC55</strain>
    </source>
</reference>
<gene>
    <name evidence="4" type="ORF">TTHT_1584</name>
</gene>
<evidence type="ECO:0000256" key="2">
    <source>
        <dbReference type="ARBA" id="ARBA00022801"/>
    </source>
</evidence>
<evidence type="ECO:0000313" key="5">
    <source>
        <dbReference type="Proteomes" id="UP000595564"/>
    </source>
</evidence>
<dbReference type="GO" id="GO:0004407">
    <property type="term" value="F:histone deacetylase activity"/>
    <property type="evidence" value="ECO:0007669"/>
    <property type="project" value="InterPro"/>
</dbReference>
<dbReference type="InterPro" id="IPR044150">
    <property type="entry name" value="HDAC_classIV"/>
</dbReference>
<dbReference type="PANTHER" id="PTHR10625">
    <property type="entry name" value="HISTONE DEACETYLASE HDAC1-RELATED"/>
    <property type="match status" value="1"/>
</dbReference>
<dbReference type="InterPro" id="IPR000286">
    <property type="entry name" value="HDACs"/>
</dbReference>
<dbReference type="AlphaFoldDB" id="A0A7R6SYR7"/>
<name>A0A7R6SYR7_9BACT</name>
<evidence type="ECO:0000313" key="4">
    <source>
        <dbReference type="EMBL" id="BBB33074.1"/>
    </source>
</evidence>
<dbReference type="PANTHER" id="PTHR10625:SF23">
    <property type="entry name" value="HISTONE DEACETYLASE 11"/>
    <property type="match status" value="1"/>
</dbReference>
<sequence length="306" mass="35599">MRLFKPKPCLYFSTEYFLGLCEKGPRSSFDCNKYRKIRDKLLEEKIVKPSYIKEPEPATWDDFRLVHSKNYVEKLKDPMFLAKILFLDYANPFDTDIIDFFKYVTGGTIQTFFSAYQDKTVCFNLGGGYHHAKKDKGEGFCPVNDVAIAIVKLFKKYGEMKVLVIDLDYHHGNGTATIFEKNENVFTFSIHRDNWDTINKKNNMDILLPDGTEDSEYLLQLKYYLPEVFDKFNPDFVVYIAGSDIHIDDSFGTFNISTEGVLERDKFVYNFVKQQNLPMGVVAGGGYGKDSWKLYYNFIKWVYKGD</sequence>
<evidence type="ECO:0000256" key="1">
    <source>
        <dbReference type="ARBA" id="ARBA00005947"/>
    </source>
</evidence>
<feature type="domain" description="Histone deacetylase" evidence="3">
    <location>
        <begin position="32"/>
        <end position="291"/>
    </location>
</feature>
<accession>A0A7R6SYR7</accession>
<dbReference type="Proteomes" id="UP000595564">
    <property type="component" value="Chromosome"/>
</dbReference>
<dbReference type="CDD" id="cd09993">
    <property type="entry name" value="HDAC_classIV"/>
    <property type="match status" value="1"/>
</dbReference>
<protein>
    <recommendedName>
        <fullName evidence="3">Histone deacetylase domain-containing protein</fullName>
    </recommendedName>
</protein>
<keyword evidence="2" id="KW-0378">Hydrolase</keyword>
<comment type="similarity">
    <text evidence="1">Belongs to the histone deacetylase family.</text>
</comment>
<evidence type="ECO:0000259" key="3">
    <source>
        <dbReference type="Pfam" id="PF00850"/>
    </source>
</evidence>
<dbReference type="EMBL" id="AP017470">
    <property type="protein sequence ID" value="BBB33074.1"/>
    <property type="molecule type" value="Genomic_DNA"/>
</dbReference>
<dbReference type="KEGG" id="thyd:TTHT_1584"/>